<sequence>MPHYKTQQSLDCGLPVLGIFYGKQILNKELGGTVERKDVRDGKFEIQVETECPLFKGLETRQMVLLTHGDSVDRVTMKKLHNFLFDNCGLQGGFTLEKRDQQCIDYIRCTVGRDEIVLMLVSGGVDSAFVLPFSIQQFLRVTTRRECRPSIIDNGFLRIDESEQVITSLQQLGLNLLLPLHSRVVEPLEDFHKDEVRALGCELCPLAELLEHHPFPGPGLSIRIIYAEEPLLEADFDETQVLICLMVHYANIAAKEHALLNWIEIATSEEDRLLLEELSSHKQYVATLLPIRTVGVQVQEVTEKCVGFAI</sequence>
<proteinExistence type="predicted"/>
<keyword evidence="1" id="KW-0436">Ligase</keyword>
<evidence type="ECO:0000256" key="1">
    <source>
        <dbReference type="ARBA" id="ARBA00022598"/>
    </source>
</evidence>
<dbReference type="GO" id="GO:0005829">
    <property type="term" value="C:cytosol"/>
    <property type="evidence" value="ECO:0007669"/>
    <property type="project" value="TreeGrafter"/>
</dbReference>
<evidence type="ECO:0000313" key="8">
    <source>
        <dbReference type="Proteomes" id="UP000076858"/>
    </source>
</evidence>
<dbReference type="GO" id="GO:0005524">
    <property type="term" value="F:ATP binding"/>
    <property type="evidence" value="ECO:0007669"/>
    <property type="project" value="UniProtKB-KW"/>
</dbReference>
<accession>A0A162S8Y0</accession>
<keyword evidence="5" id="KW-0067">ATP-binding</keyword>
<evidence type="ECO:0000256" key="4">
    <source>
        <dbReference type="ARBA" id="ARBA00022755"/>
    </source>
</evidence>
<keyword evidence="3" id="KW-0332">GMP biosynthesis</keyword>
<dbReference type="InterPro" id="IPR017926">
    <property type="entry name" value="GATASE"/>
</dbReference>
<dbReference type="SUPFAM" id="SSF52317">
    <property type="entry name" value="Class I glutamine amidotransferase-like"/>
    <property type="match status" value="1"/>
</dbReference>
<dbReference type="PANTHER" id="PTHR11922:SF2">
    <property type="entry name" value="GMP SYNTHASE [GLUTAMINE-HYDROLYZING]"/>
    <property type="match status" value="1"/>
</dbReference>
<keyword evidence="8" id="KW-1185">Reference proteome</keyword>
<dbReference type="Gene3D" id="3.30.300.10">
    <property type="match status" value="1"/>
</dbReference>
<evidence type="ECO:0000256" key="5">
    <source>
        <dbReference type="ARBA" id="ARBA00022840"/>
    </source>
</evidence>
<comment type="caution">
    <text evidence="7">The sequence shown here is derived from an EMBL/GenBank/DDBJ whole genome shotgun (WGS) entry which is preliminary data.</text>
</comment>
<dbReference type="Proteomes" id="UP000076858">
    <property type="component" value="Unassembled WGS sequence"/>
</dbReference>
<dbReference type="GO" id="GO:0003921">
    <property type="term" value="F:GMP synthase activity"/>
    <property type="evidence" value="ECO:0007669"/>
    <property type="project" value="TreeGrafter"/>
</dbReference>
<name>A0A162S8Y0_9CRUS</name>
<dbReference type="OrthoDB" id="1724632at2759"/>
<dbReference type="PANTHER" id="PTHR11922">
    <property type="entry name" value="GMP SYNTHASE-RELATED"/>
    <property type="match status" value="1"/>
</dbReference>
<dbReference type="EMBL" id="LRGB01000084">
    <property type="protein sequence ID" value="KZS21102.1"/>
    <property type="molecule type" value="Genomic_DNA"/>
</dbReference>
<gene>
    <name evidence="7" type="ORF">APZ42_012252</name>
</gene>
<keyword evidence="2" id="KW-0547">Nucleotide-binding</keyword>
<dbReference type="Gene3D" id="3.40.50.880">
    <property type="match status" value="1"/>
</dbReference>
<evidence type="ECO:0000313" key="7">
    <source>
        <dbReference type="EMBL" id="KZS21102.1"/>
    </source>
</evidence>
<dbReference type="Gene3D" id="3.40.50.620">
    <property type="entry name" value="HUPs"/>
    <property type="match status" value="2"/>
</dbReference>
<organism evidence="7 8">
    <name type="scientific">Daphnia magna</name>
    <dbReference type="NCBI Taxonomy" id="35525"/>
    <lineage>
        <taxon>Eukaryota</taxon>
        <taxon>Metazoa</taxon>
        <taxon>Ecdysozoa</taxon>
        <taxon>Arthropoda</taxon>
        <taxon>Crustacea</taxon>
        <taxon>Branchiopoda</taxon>
        <taxon>Diplostraca</taxon>
        <taxon>Cladocera</taxon>
        <taxon>Anomopoda</taxon>
        <taxon>Daphniidae</taxon>
        <taxon>Daphnia</taxon>
    </lineage>
</organism>
<dbReference type="STRING" id="35525.A0A162S8Y0"/>
<evidence type="ECO:0000256" key="2">
    <source>
        <dbReference type="ARBA" id="ARBA00022741"/>
    </source>
</evidence>
<feature type="domain" description="Glutamine amidotransferase" evidence="6">
    <location>
        <begin position="8"/>
        <end position="78"/>
    </location>
</feature>
<evidence type="ECO:0000259" key="6">
    <source>
        <dbReference type="Pfam" id="PF00117"/>
    </source>
</evidence>
<dbReference type="InterPro" id="IPR014729">
    <property type="entry name" value="Rossmann-like_a/b/a_fold"/>
</dbReference>
<reference evidence="7 8" key="1">
    <citation type="submission" date="2016-03" db="EMBL/GenBank/DDBJ databases">
        <title>EvidentialGene: Evidence-directed Construction of Genes on Genomes.</title>
        <authorList>
            <person name="Gilbert D.G."/>
            <person name="Choi J.-H."/>
            <person name="Mockaitis K."/>
            <person name="Colbourne J."/>
            <person name="Pfrender M."/>
        </authorList>
    </citation>
    <scope>NUCLEOTIDE SEQUENCE [LARGE SCALE GENOMIC DNA]</scope>
    <source>
        <strain evidence="7 8">Xinb3</strain>
        <tissue evidence="7">Complete organism</tissue>
    </source>
</reference>
<dbReference type="InterPro" id="IPR029062">
    <property type="entry name" value="Class_I_gatase-like"/>
</dbReference>
<keyword evidence="4" id="KW-0658">Purine biosynthesis</keyword>
<dbReference type="SUPFAM" id="SSF52402">
    <property type="entry name" value="Adenine nucleotide alpha hydrolases-like"/>
    <property type="match status" value="1"/>
</dbReference>
<evidence type="ECO:0000256" key="3">
    <source>
        <dbReference type="ARBA" id="ARBA00022749"/>
    </source>
</evidence>
<dbReference type="AlphaFoldDB" id="A0A162S8Y0"/>
<dbReference type="Pfam" id="PF00117">
    <property type="entry name" value="GATase"/>
    <property type="match status" value="1"/>
</dbReference>
<protein>
    <submittedName>
        <fullName evidence="7">Putative GMP synthase</fullName>
    </submittedName>
</protein>